<name>A0A2M8DMG4_9BACT</name>
<dbReference type="Proteomes" id="UP000228875">
    <property type="component" value="Unassembled WGS sequence"/>
</dbReference>
<evidence type="ECO:0000313" key="3">
    <source>
        <dbReference type="Proteomes" id="UP000228875"/>
    </source>
</evidence>
<evidence type="ECO:0000313" key="2">
    <source>
        <dbReference type="EMBL" id="PJB99303.1"/>
    </source>
</evidence>
<proteinExistence type="predicted"/>
<dbReference type="EMBL" id="PFTB01000055">
    <property type="protein sequence ID" value="PJB99303.1"/>
    <property type="molecule type" value="Genomic_DNA"/>
</dbReference>
<keyword evidence="1" id="KW-0472">Membrane</keyword>
<gene>
    <name evidence="2" type="ORF">CO077_02460</name>
</gene>
<evidence type="ECO:0008006" key="4">
    <source>
        <dbReference type="Google" id="ProtNLM"/>
    </source>
</evidence>
<protein>
    <recommendedName>
        <fullName evidence="4">Type IV pilus modification protein PilV</fullName>
    </recommendedName>
</protein>
<evidence type="ECO:0000256" key="1">
    <source>
        <dbReference type="SAM" id="Phobius"/>
    </source>
</evidence>
<feature type="transmembrane region" description="Helical" evidence="1">
    <location>
        <begin position="21"/>
        <end position="46"/>
    </location>
</feature>
<dbReference type="Pfam" id="PF07963">
    <property type="entry name" value="N_methyl"/>
    <property type="match status" value="1"/>
</dbReference>
<dbReference type="AlphaFoldDB" id="A0A2M8DMG4"/>
<dbReference type="InterPro" id="IPR012902">
    <property type="entry name" value="N_methyl_site"/>
</dbReference>
<keyword evidence="1" id="KW-1133">Transmembrane helix</keyword>
<organism evidence="2 3">
    <name type="scientific">Candidatus Nealsonbacteria bacterium CG_4_9_14_0_8_um_filter_35_12</name>
    <dbReference type="NCBI Taxonomy" id="1974692"/>
    <lineage>
        <taxon>Bacteria</taxon>
        <taxon>Candidatus Nealsoniibacteriota</taxon>
    </lineage>
</organism>
<keyword evidence="1" id="KW-0812">Transmembrane</keyword>
<reference evidence="3" key="1">
    <citation type="submission" date="2017-09" db="EMBL/GenBank/DDBJ databases">
        <title>Depth-based differentiation of microbial function through sediment-hosted aquifers and enrichment of novel symbionts in the deep terrestrial subsurface.</title>
        <authorList>
            <person name="Probst A.J."/>
            <person name="Ladd B."/>
            <person name="Jarett J.K."/>
            <person name="Geller-Mcgrath D.E."/>
            <person name="Sieber C.M.K."/>
            <person name="Emerson J.B."/>
            <person name="Anantharaman K."/>
            <person name="Thomas B.C."/>
            <person name="Malmstrom R."/>
            <person name="Stieglmeier M."/>
            <person name="Klingl A."/>
            <person name="Woyke T."/>
            <person name="Ryan C.M."/>
            <person name="Banfield J.F."/>
        </authorList>
    </citation>
    <scope>NUCLEOTIDE SEQUENCE [LARGE SCALE GENOMIC DNA]</scope>
</reference>
<comment type="caution">
    <text evidence="2">The sequence shown here is derived from an EMBL/GenBank/DDBJ whole genome shotgun (WGS) entry which is preliminary data.</text>
</comment>
<sequence length="166" mass="18296">MKKMQNLKFRQNMAGFTLIETIVAVGIIVIGLVSALTLITNSLFYVSNIGDRLIAANLTAEGLEVARNIRDNNWIANLSWNSGLAGGDYQASYNSTVLSPYGGNPLLFDNGSGLYNYSSGSPTNYIRRISIANLSSYEIRVVSTVTWQRRGVTYSNSAESHLFNWK</sequence>
<accession>A0A2M8DMG4</accession>
<dbReference type="PROSITE" id="PS00409">
    <property type="entry name" value="PROKAR_NTER_METHYL"/>
    <property type="match status" value="1"/>
</dbReference>